<evidence type="ECO:0000259" key="4">
    <source>
        <dbReference type="Pfam" id="PF00296"/>
    </source>
</evidence>
<dbReference type="EMBL" id="BAABDE010000025">
    <property type="protein sequence ID" value="GAA3822412.1"/>
    <property type="molecule type" value="Genomic_DNA"/>
</dbReference>
<dbReference type="PANTHER" id="PTHR30137:SF8">
    <property type="entry name" value="BLR5498 PROTEIN"/>
    <property type="match status" value="1"/>
</dbReference>
<evidence type="ECO:0000256" key="1">
    <source>
        <dbReference type="ARBA" id="ARBA00023002"/>
    </source>
</evidence>
<dbReference type="SUPFAM" id="SSF51679">
    <property type="entry name" value="Bacterial luciferase-like"/>
    <property type="match status" value="1"/>
</dbReference>
<reference evidence="6" key="1">
    <citation type="journal article" date="2019" name="Int. J. Syst. Evol. Microbiol.">
        <title>The Global Catalogue of Microorganisms (GCM) 10K type strain sequencing project: providing services to taxonomists for standard genome sequencing and annotation.</title>
        <authorList>
            <consortium name="The Broad Institute Genomics Platform"/>
            <consortium name="The Broad Institute Genome Sequencing Center for Infectious Disease"/>
            <person name="Wu L."/>
            <person name="Ma J."/>
        </authorList>
    </citation>
    <scope>NUCLEOTIDE SEQUENCE [LARGE SCALE GENOMIC DNA]</scope>
    <source>
        <strain evidence="6">JCM 17138</strain>
    </source>
</reference>
<dbReference type="RefSeq" id="WP_275774989.1">
    <property type="nucleotide sequence ID" value="NZ_BAABDE010000025.1"/>
</dbReference>
<name>A0ABP7IMU6_9ACTN</name>
<protein>
    <recommendedName>
        <fullName evidence="4">Luciferase-like domain-containing protein</fullName>
    </recommendedName>
</protein>
<proteinExistence type="predicted"/>
<dbReference type="Proteomes" id="UP001501009">
    <property type="component" value="Unassembled WGS sequence"/>
</dbReference>
<accession>A0ABP7IMU6</accession>
<keyword evidence="6" id="KW-1185">Reference proteome</keyword>
<feature type="region of interest" description="Disordered" evidence="3">
    <location>
        <begin position="1"/>
        <end position="23"/>
    </location>
</feature>
<evidence type="ECO:0000256" key="3">
    <source>
        <dbReference type="SAM" id="MobiDB-lite"/>
    </source>
</evidence>
<evidence type="ECO:0000256" key="2">
    <source>
        <dbReference type="ARBA" id="ARBA00023033"/>
    </source>
</evidence>
<comment type="caution">
    <text evidence="5">The sequence shown here is derived from an EMBL/GenBank/DDBJ whole genome shotgun (WGS) entry which is preliminary data.</text>
</comment>
<evidence type="ECO:0000313" key="6">
    <source>
        <dbReference type="Proteomes" id="UP001501009"/>
    </source>
</evidence>
<keyword evidence="1" id="KW-0560">Oxidoreductase</keyword>
<dbReference type="PANTHER" id="PTHR30137">
    <property type="entry name" value="LUCIFERASE-LIKE MONOOXYGENASE"/>
    <property type="match status" value="1"/>
</dbReference>
<keyword evidence="2" id="KW-0503">Monooxygenase</keyword>
<feature type="domain" description="Luciferase-like" evidence="4">
    <location>
        <begin position="20"/>
        <end position="210"/>
    </location>
</feature>
<dbReference type="InterPro" id="IPR050766">
    <property type="entry name" value="Bact_Lucif_Oxidored"/>
</dbReference>
<sequence>MPAPPRVRAVSGTSAAGGDLGLTRSTAPEWRMFGVDPAGARAQTQRAFEEVPRLWTGGAEQPLIPGPLQRPHPPLWQAASSPASFEEAGRRGVGVLGTTLWEPLTRVARLVELYREAVAACEEPVGAFVNDQIAFFTFVHCAETDEEALRSGAAAAAAWHTARALTFFQGETVPEDELFEALMAQDSLIVGSPDTCRKKLRAYADAGIDRLMCFQQVGAIPHERVLESMRRVGELIPEFA</sequence>
<dbReference type="InterPro" id="IPR011251">
    <property type="entry name" value="Luciferase-like_dom"/>
</dbReference>
<dbReference type="Pfam" id="PF00296">
    <property type="entry name" value="Bac_luciferase"/>
    <property type="match status" value="1"/>
</dbReference>
<dbReference type="InterPro" id="IPR036661">
    <property type="entry name" value="Luciferase-like_sf"/>
</dbReference>
<dbReference type="Gene3D" id="3.20.20.30">
    <property type="entry name" value="Luciferase-like domain"/>
    <property type="match status" value="1"/>
</dbReference>
<evidence type="ECO:0000313" key="5">
    <source>
        <dbReference type="EMBL" id="GAA3822412.1"/>
    </source>
</evidence>
<organism evidence="5 6">
    <name type="scientific">Streptomyces coacervatus</name>
    <dbReference type="NCBI Taxonomy" id="647381"/>
    <lineage>
        <taxon>Bacteria</taxon>
        <taxon>Bacillati</taxon>
        <taxon>Actinomycetota</taxon>
        <taxon>Actinomycetes</taxon>
        <taxon>Kitasatosporales</taxon>
        <taxon>Streptomycetaceae</taxon>
        <taxon>Streptomyces</taxon>
    </lineage>
</organism>
<gene>
    <name evidence="5" type="ORF">GCM10022403_064880</name>
</gene>